<dbReference type="Proteomes" id="UP000214365">
    <property type="component" value="Unassembled WGS sequence"/>
</dbReference>
<feature type="compositionally biased region" description="Low complexity" evidence="1">
    <location>
        <begin position="325"/>
        <end position="336"/>
    </location>
</feature>
<evidence type="ECO:0000313" key="4">
    <source>
        <dbReference type="Proteomes" id="UP000214365"/>
    </source>
</evidence>
<dbReference type="OrthoDB" id="5383784at2759"/>
<feature type="transmembrane region" description="Helical" evidence="2">
    <location>
        <begin position="30"/>
        <end position="49"/>
    </location>
</feature>
<organism evidence="3 4">
    <name type="scientific">Talaromyces atroroseus</name>
    <dbReference type="NCBI Taxonomy" id="1441469"/>
    <lineage>
        <taxon>Eukaryota</taxon>
        <taxon>Fungi</taxon>
        <taxon>Dikarya</taxon>
        <taxon>Ascomycota</taxon>
        <taxon>Pezizomycotina</taxon>
        <taxon>Eurotiomycetes</taxon>
        <taxon>Eurotiomycetidae</taxon>
        <taxon>Eurotiales</taxon>
        <taxon>Trichocomaceae</taxon>
        <taxon>Talaromyces</taxon>
        <taxon>Talaromyces sect. Trachyspermi</taxon>
    </lineage>
</organism>
<feature type="transmembrane region" description="Helical" evidence="2">
    <location>
        <begin position="629"/>
        <end position="654"/>
    </location>
</feature>
<evidence type="ECO:0000313" key="3">
    <source>
        <dbReference type="EMBL" id="OKL63873.1"/>
    </source>
</evidence>
<accession>A0A225AW82</accession>
<feature type="region of interest" description="Disordered" evidence="1">
    <location>
        <begin position="502"/>
        <end position="539"/>
    </location>
</feature>
<feature type="region of interest" description="Disordered" evidence="1">
    <location>
        <begin position="399"/>
        <end position="427"/>
    </location>
</feature>
<name>A0A225AW82_TALAT</name>
<keyword evidence="2" id="KW-1133">Transmembrane helix</keyword>
<reference evidence="3 4" key="1">
    <citation type="submission" date="2015-06" db="EMBL/GenBank/DDBJ databases">
        <title>Talaromyces atroroseus IBT 11181 draft genome.</title>
        <authorList>
            <person name="Rasmussen K.B."/>
            <person name="Rasmussen S."/>
            <person name="Petersen B."/>
            <person name="Sicheritz-Ponten T."/>
            <person name="Mortensen U.H."/>
            <person name="Thrane U."/>
        </authorList>
    </citation>
    <scope>NUCLEOTIDE SEQUENCE [LARGE SCALE GENOMIC DNA]</scope>
    <source>
        <strain evidence="3 4">IBT 11181</strain>
    </source>
</reference>
<evidence type="ECO:0000256" key="2">
    <source>
        <dbReference type="SAM" id="Phobius"/>
    </source>
</evidence>
<protein>
    <submittedName>
        <fullName evidence="3">Uncharacterized protein</fullName>
    </submittedName>
</protein>
<feature type="compositionally biased region" description="Polar residues" evidence="1">
    <location>
        <begin position="399"/>
        <end position="418"/>
    </location>
</feature>
<evidence type="ECO:0000256" key="1">
    <source>
        <dbReference type="SAM" id="MobiDB-lite"/>
    </source>
</evidence>
<feature type="region of interest" description="Disordered" evidence="1">
    <location>
        <begin position="321"/>
        <end position="387"/>
    </location>
</feature>
<dbReference type="RefSeq" id="XP_020123994.1">
    <property type="nucleotide sequence ID" value="XM_020259965.1"/>
</dbReference>
<dbReference type="GeneID" id="30999942"/>
<keyword evidence="4" id="KW-1185">Reference proteome</keyword>
<comment type="caution">
    <text evidence="3">The sequence shown here is derived from an EMBL/GenBank/DDBJ whole genome shotgun (WGS) entry which is preliminary data.</text>
</comment>
<dbReference type="STRING" id="1441469.A0A225AW82"/>
<feature type="region of interest" description="Disordered" evidence="1">
    <location>
        <begin position="261"/>
        <end position="288"/>
    </location>
</feature>
<feature type="transmembrane region" description="Helical" evidence="2">
    <location>
        <begin position="162"/>
        <end position="180"/>
    </location>
</feature>
<sequence>MGVVVSGENGRPGILKDKKSIVDTTAENDYGLVIVAFDHVLHFIGFWWVRSLSRRIQTFKSYTHVPLIRLFRSECQRIGWAAELFAVEKAFSIIRYSTRVVSFIIFEQIHMFCILQTLHLIPHSAFLRPSMLLPFTKSSLIQSPSFPSDFTLTSLGRFASELAATPFAFAFAYILIRPFVEDRIYRMIRRHLPKPERPDAISIQVAMDNDLLEWTLPTAGRHTEYEIHRSNLTLFQDIKEEFWVLQKWLSRRLGYKNDGLSDDRISDSLSHNDPDTIRENTIQDVTARNHIDDTPITLGNVAPSPQLEASFISNQALTNGQFTQSPSEISPNSPNETRPTQHTETDGLLQPDVPGDSWNPDPDSRSDTLFSRPASPESPLASPRIRASLTHQNSFTTTMELSLQSSRNPNVQGNSDPISENDRGDTALSNWPELGVFELGPNEVNQNIPDGILEQPPAVSDAGRLDMLNSAEPDLMWEVLNGSTVLADVAQPAVLPHVVEEPMPSPMNPTGMDQVSEAGTEQSGLRQPHSLPPRSRSQHHSDLYKQRITVLSSYPADAIALHLASVISSVLFIPFESFFYRSLARAYLSSHTALLYGATSLATPSDIRVLNAFAGGGSRRDMVAYMGKLAMILGIQVGVSGSIIGVCSATAIGIGKSLFDWGRL</sequence>
<dbReference type="EMBL" id="LFMY01000001">
    <property type="protein sequence ID" value="OKL63873.1"/>
    <property type="molecule type" value="Genomic_DNA"/>
</dbReference>
<dbReference type="AlphaFoldDB" id="A0A225AW82"/>
<proteinExistence type="predicted"/>
<feature type="compositionally biased region" description="Basic and acidic residues" evidence="1">
    <location>
        <begin position="261"/>
        <end position="278"/>
    </location>
</feature>
<gene>
    <name evidence="3" type="ORF">UA08_00187</name>
</gene>
<feature type="transmembrane region" description="Helical" evidence="2">
    <location>
        <begin position="100"/>
        <end position="121"/>
    </location>
</feature>
<keyword evidence="2" id="KW-0472">Membrane</keyword>
<keyword evidence="2" id="KW-0812">Transmembrane</keyword>
<feature type="compositionally biased region" description="Polar residues" evidence="1">
    <location>
        <begin position="511"/>
        <end position="525"/>
    </location>
</feature>